<dbReference type="EC" id="3.2.1.8" evidence="6"/>
<keyword evidence="4 6" id="KW-0624">Polysaccharide degradation</keyword>
<evidence type="ECO:0000259" key="7">
    <source>
        <dbReference type="PROSITE" id="PS51760"/>
    </source>
</evidence>
<evidence type="ECO:0000256" key="5">
    <source>
        <dbReference type="PROSITE-ProRule" id="PRU10061"/>
    </source>
</evidence>
<evidence type="ECO:0000256" key="2">
    <source>
        <dbReference type="ARBA" id="ARBA00023277"/>
    </source>
</evidence>
<dbReference type="RefSeq" id="WP_316026321.1">
    <property type="nucleotide sequence ID" value="NZ_JAWDIO010000002.1"/>
</dbReference>
<organism evidence="8 9">
    <name type="scientific">Paraglaciecola aquimarina</name>
    <dbReference type="NCBI Taxonomy" id="1235557"/>
    <lineage>
        <taxon>Bacteria</taxon>
        <taxon>Pseudomonadati</taxon>
        <taxon>Pseudomonadota</taxon>
        <taxon>Gammaproteobacteria</taxon>
        <taxon>Alteromonadales</taxon>
        <taxon>Alteromonadaceae</taxon>
        <taxon>Paraglaciecola</taxon>
    </lineage>
</organism>
<evidence type="ECO:0000256" key="1">
    <source>
        <dbReference type="ARBA" id="ARBA00022801"/>
    </source>
</evidence>
<evidence type="ECO:0000313" key="8">
    <source>
        <dbReference type="EMBL" id="MDU0354741.1"/>
    </source>
</evidence>
<dbReference type="InterPro" id="IPR031158">
    <property type="entry name" value="GH10_AS"/>
</dbReference>
<evidence type="ECO:0000313" key="9">
    <source>
        <dbReference type="Proteomes" id="UP001247805"/>
    </source>
</evidence>
<accession>A0ABU3SXL1</accession>
<dbReference type="InterPro" id="IPR001000">
    <property type="entry name" value="GH10_dom"/>
</dbReference>
<dbReference type="Gene3D" id="3.20.20.80">
    <property type="entry name" value="Glycosidases"/>
    <property type="match status" value="1"/>
</dbReference>
<evidence type="ECO:0000256" key="6">
    <source>
        <dbReference type="RuleBase" id="RU361174"/>
    </source>
</evidence>
<name>A0ABU3SXL1_9ALTE</name>
<feature type="active site" description="Nucleophile" evidence="5">
    <location>
        <position position="275"/>
    </location>
</feature>
<comment type="caution">
    <text evidence="8">The sequence shown here is derived from an EMBL/GenBank/DDBJ whole genome shotgun (WGS) entry which is preliminary data.</text>
</comment>
<evidence type="ECO:0000256" key="3">
    <source>
        <dbReference type="ARBA" id="ARBA00023295"/>
    </source>
</evidence>
<dbReference type="Proteomes" id="UP001247805">
    <property type="component" value="Unassembled WGS sequence"/>
</dbReference>
<dbReference type="SMART" id="SM00633">
    <property type="entry name" value="Glyco_10"/>
    <property type="match status" value="1"/>
</dbReference>
<dbReference type="Pfam" id="PF00331">
    <property type="entry name" value="Glyco_hydro_10"/>
    <property type="match status" value="1"/>
</dbReference>
<protein>
    <recommendedName>
        <fullName evidence="6">Beta-xylanase</fullName>
        <ecNumber evidence="6">3.2.1.8</ecNumber>
    </recommendedName>
</protein>
<dbReference type="PANTHER" id="PTHR31490">
    <property type="entry name" value="GLYCOSYL HYDROLASE"/>
    <property type="match status" value="1"/>
</dbReference>
<dbReference type="PROSITE" id="PS00591">
    <property type="entry name" value="GH10_1"/>
    <property type="match status" value="1"/>
</dbReference>
<dbReference type="InterPro" id="IPR044846">
    <property type="entry name" value="GH10"/>
</dbReference>
<proteinExistence type="inferred from homology"/>
<dbReference type="SUPFAM" id="SSF51445">
    <property type="entry name" value="(Trans)glycosidases"/>
    <property type="match status" value="1"/>
</dbReference>
<sequence length="387" mass="43570">MQHTTKQNLKKRLFSVSLIALVVSACQSDMKSIEPEIGLKDAYADKFLVGATMNDHMVADHSLANTQIVKKHFSSATMDNSFKWGPFNPEPNIYNLTGPNNFADFTHDNGITPVGHVLYWHSQTPDWVFKDGEGNLLTRDALLQRMRERAKFMAKHFGDKIKVWDVVNEAIEDDGSLRRSLYNKIIGDDFIEQAFIIANEELPADAVKLYNDYGMTRKGRVSTVIKMVNDFKARNIPIDAIGIQGHWSMKDPSVEEIDANLTALAATGLKLHITELDVDYLGRENLWGANVDLDKIVANAENNPYPDGNFPASADKALGDRYAEIFTVFLKHHENIDRVTFWGVTDADSWLNSWPVAGRTNYPLLFNRDASPKNALEQVISVGLHYK</sequence>
<keyword evidence="2 6" id="KW-0119">Carbohydrate metabolism</keyword>
<dbReference type="EMBL" id="JAWDIO010000002">
    <property type="protein sequence ID" value="MDU0354741.1"/>
    <property type="molecule type" value="Genomic_DNA"/>
</dbReference>
<feature type="domain" description="GH10" evidence="7">
    <location>
        <begin position="33"/>
        <end position="382"/>
    </location>
</feature>
<keyword evidence="3 6" id="KW-0326">Glycosidase</keyword>
<dbReference type="PROSITE" id="PS51257">
    <property type="entry name" value="PROKAR_LIPOPROTEIN"/>
    <property type="match status" value="1"/>
</dbReference>
<dbReference type="PROSITE" id="PS51760">
    <property type="entry name" value="GH10_2"/>
    <property type="match status" value="1"/>
</dbReference>
<comment type="similarity">
    <text evidence="6">Belongs to the glycosyl hydrolase 10 (cellulase F) family.</text>
</comment>
<reference evidence="8 9" key="1">
    <citation type="submission" date="2023-10" db="EMBL/GenBank/DDBJ databases">
        <title>Glaciecola aquimarina strain GGW-M5 nov., isolated from a coastal seawater.</title>
        <authorList>
            <person name="Bayburt H."/>
            <person name="Kim J.M."/>
            <person name="Choi B.J."/>
            <person name="Jeon C.O."/>
        </authorList>
    </citation>
    <scope>NUCLEOTIDE SEQUENCE [LARGE SCALE GENOMIC DNA]</scope>
    <source>
        <strain evidence="8 9">KCTC 32108</strain>
    </source>
</reference>
<evidence type="ECO:0000256" key="4">
    <source>
        <dbReference type="ARBA" id="ARBA00023326"/>
    </source>
</evidence>
<comment type="catalytic activity">
    <reaction evidence="6">
        <text>Endohydrolysis of (1-&gt;4)-beta-D-xylosidic linkages in xylans.</text>
        <dbReference type="EC" id="3.2.1.8"/>
    </reaction>
</comment>
<keyword evidence="1 6" id="KW-0378">Hydrolase</keyword>
<keyword evidence="9" id="KW-1185">Reference proteome</keyword>
<gene>
    <name evidence="8" type="ORF">RS130_13175</name>
</gene>
<dbReference type="PANTHER" id="PTHR31490:SF90">
    <property type="entry name" value="ENDO-1,4-BETA-XYLANASE A"/>
    <property type="match status" value="1"/>
</dbReference>
<dbReference type="PRINTS" id="PR00134">
    <property type="entry name" value="GLHYDRLASE10"/>
</dbReference>
<dbReference type="InterPro" id="IPR017853">
    <property type="entry name" value="GH"/>
</dbReference>